<gene>
    <name evidence="1" type="ORF">PMAYCL1PPCAC_28619</name>
</gene>
<dbReference type="EMBL" id="BTRK01000006">
    <property type="protein sequence ID" value="GMR58424.1"/>
    <property type="molecule type" value="Genomic_DNA"/>
</dbReference>
<sequence length="71" mass="7936">MNVGELYQGIKFFRLEILPVIVTVVNEEQESVIRALIPSLLHIEAVVKRSYNRLSGLRLASSGTSIVRRVG</sequence>
<dbReference type="Proteomes" id="UP001328107">
    <property type="component" value="Unassembled WGS sequence"/>
</dbReference>
<reference evidence="2" key="1">
    <citation type="submission" date="2022-10" db="EMBL/GenBank/DDBJ databases">
        <title>Genome assembly of Pristionchus species.</title>
        <authorList>
            <person name="Yoshida K."/>
            <person name="Sommer R.J."/>
        </authorList>
    </citation>
    <scope>NUCLEOTIDE SEQUENCE [LARGE SCALE GENOMIC DNA]</scope>
    <source>
        <strain evidence="2">RS5460</strain>
    </source>
</reference>
<organism evidence="1 2">
    <name type="scientific">Pristionchus mayeri</name>
    <dbReference type="NCBI Taxonomy" id="1317129"/>
    <lineage>
        <taxon>Eukaryota</taxon>
        <taxon>Metazoa</taxon>
        <taxon>Ecdysozoa</taxon>
        <taxon>Nematoda</taxon>
        <taxon>Chromadorea</taxon>
        <taxon>Rhabditida</taxon>
        <taxon>Rhabditina</taxon>
        <taxon>Diplogasteromorpha</taxon>
        <taxon>Diplogasteroidea</taxon>
        <taxon>Neodiplogasteridae</taxon>
        <taxon>Pristionchus</taxon>
    </lineage>
</organism>
<accession>A0AAN5IBD1</accession>
<proteinExistence type="predicted"/>
<dbReference type="AlphaFoldDB" id="A0AAN5IBD1"/>
<name>A0AAN5IBD1_9BILA</name>
<protein>
    <submittedName>
        <fullName evidence="1">Uncharacterized protein</fullName>
    </submittedName>
</protein>
<evidence type="ECO:0000313" key="2">
    <source>
        <dbReference type="Proteomes" id="UP001328107"/>
    </source>
</evidence>
<keyword evidence="2" id="KW-1185">Reference proteome</keyword>
<evidence type="ECO:0000313" key="1">
    <source>
        <dbReference type="EMBL" id="GMR58424.1"/>
    </source>
</evidence>
<comment type="caution">
    <text evidence="1">The sequence shown here is derived from an EMBL/GenBank/DDBJ whole genome shotgun (WGS) entry which is preliminary data.</text>
</comment>